<dbReference type="Proteomes" id="UP000282832">
    <property type="component" value="Unassembled WGS sequence"/>
</dbReference>
<dbReference type="GO" id="GO:0036297">
    <property type="term" value="P:interstrand cross-link repair"/>
    <property type="evidence" value="ECO:0007669"/>
    <property type="project" value="InterPro"/>
</dbReference>
<comment type="caution">
    <text evidence="12">The sequence shown here is derived from an EMBL/GenBank/DDBJ whole genome shotgun (WGS) entry which is preliminary data.</text>
</comment>
<evidence type="ECO:0000256" key="8">
    <source>
        <dbReference type="ARBA" id="ARBA00022801"/>
    </source>
</evidence>
<evidence type="ECO:0000256" key="7">
    <source>
        <dbReference type="ARBA" id="ARBA00022723"/>
    </source>
</evidence>
<dbReference type="InterPro" id="IPR033315">
    <property type="entry name" value="Fan1-like"/>
</dbReference>
<evidence type="ECO:0000256" key="1">
    <source>
        <dbReference type="ARBA" id="ARBA00000983"/>
    </source>
</evidence>
<keyword evidence="10" id="KW-0464">Manganese</keyword>
<evidence type="ECO:0000259" key="11">
    <source>
        <dbReference type="SMART" id="SM00990"/>
    </source>
</evidence>
<dbReference type="PANTHER" id="PTHR15749:SF4">
    <property type="entry name" value="FANCONI-ASSOCIATED NUCLEASE 1"/>
    <property type="match status" value="1"/>
</dbReference>
<keyword evidence="9" id="KW-0460">Magnesium</keyword>
<dbReference type="GO" id="GO:0003676">
    <property type="term" value="F:nucleic acid binding"/>
    <property type="evidence" value="ECO:0007669"/>
    <property type="project" value="InterPro"/>
</dbReference>
<dbReference type="GO" id="GO:0046872">
    <property type="term" value="F:metal ion binding"/>
    <property type="evidence" value="ECO:0007669"/>
    <property type="project" value="UniProtKB-KW"/>
</dbReference>
<dbReference type="InterPro" id="IPR014883">
    <property type="entry name" value="VRR_NUC"/>
</dbReference>
<comment type="cofactor">
    <cofactor evidence="2">
        <name>Mn(2+)</name>
        <dbReference type="ChEBI" id="CHEBI:29035"/>
    </cofactor>
</comment>
<dbReference type="EC" id="3.1.4.1" evidence="5"/>
<evidence type="ECO:0000313" key="12">
    <source>
        <dbReference type="EMBL" id="RVU27042.1"/>
    </source>
</evidence>
<evidence type="ECO:0000256" key="6">
    <source>
        <dbReference type="ARBA" id="ARBA00022722"/>
    </source>
</evidence>
<comment type="catalytic activity">
    <reaction evidence="1">
        <text>Hydrolytically removes 5'-nucleotides successively from the 3'-hydroxy termini of 3'-hydroxy-terminated oligonucleotides.</text>
        <dbReference type="EC" id="3.1.4.1"/>
    </reaction>
</comment>
<dbReference type="OrthoDB" id="9803913at2"/>
<protein>
    <recommendedName>
        <fullName evidence="5">phosphodiesterase I</fullName>
        <ecNumber evidence="5">3.1.4.1</ecNumber>
    </recommendedName>
</protein>
<dbReference type="SMART" id="SM00990">
    <property type="entry name" value="VRR_NUC"/>
    <property type="match status" value="1"/>
</dbReference>
<dbReference type="RefSeq" id="WP_127802593.1">
    <property type="nucleotide sequence ID" value="NZ_SACY01000001.1"/>
</dbReference>
<comment type="cofactor">
    <cofactor evidence="3">
        <name>Mg(2+)</name>
        <dbReference type="ChEBI" id="CHEBI:18420"/>
    </cofactor>
</comment>
<dbReference type="AlphaFoldDB" id="A0A437PXR4"/>
<dbReference type="Gene3D" id="3.40.1350.10">
    <property type="match status" value="1"/>
</dbReference>
<evidence type="ECO:0000256" key="9">
    <source>
        <dbReference type="ARBA" id="ARBA00022842"/>
    </source>
</evidence>
<reference evidence="12 13" key="1">
    <citation type="submission" date="2019-01" db="EMBL/GenBank/DDBJ databases">
        <authorList>
            <person name="Chen W.-M."/>
        </authorList>
    </citation>
    <scope>NUCLEOTIDE SEQUENCE [LARGE SCALE GENOMIC DNA]</scope>
    <source>
        <strain evidence="12 13">FSY-15</strain>
    </source>
</reference>
<evidence type="ECO:0000313" key="13">
    <source>
        <dbReference type="Proteomes" id="UP000282832"/>
    </source>
</evidence>
<dbReference type="PANTHER" id="PTHR15749">
    <property type="entry name" value="FANCONI-ASSOCIATED NUCLEASE 1"/>
    <property type="match status" value="1"/>
</dbReference>
<comment type="similarity">
    <text evidence="4">Belongs to the FAN1 family.</text>
</comment>
<dbReference type="Pfam" id="PF21315">
    <property type="entry name" value="FAN1_HTH"/>
    <property type="match status" value="1"/>
</dbReference>
<organism evidence="12 13">
    <name type="scientific">Sandaracinomonas limnophila</name>
    <dbReference type="NCBI Taxonomy" id="1862386"/>
    <lineage>
        <taxon>Bacteria</taxon>
        <taxon>Pseudomonadati</taxon>
        <taxon>Bacteroidota</taxon>
        <taxon>Cytophagia</taxon>
        <taxon>Cytophagales</taxon>
        <taxon>Flectobacillaceae</taxon>
        <taxon>Sandaracinomonas</taxon>
    </lineage>
</organism>
<keyword evidence="13" id="KW-1185">Reference proteome</keyword>
<gene>
    <name evidence="12" type="ORF">EOJ36_03335</name>
</gene>
<proteinExistence type="inferred from homology"/>
<dbReference type="Pfam" id="PF08774">
    <property type="entry name" value="VRR_NUC"/>
    <property type="match status" value="1"/>
</dbReference>
<keyword evidence="8" id="KW-0378">Hydrolase</keyword>
<dbReference type="EMBL" id="SACY01000001">
    <property type="protein sequence ID" value="RVU27042.1"/>
    <property type="molecule type" value="Genomic_DNA"/>
</dbReference>
<name>A0A437PXR4_9BACT</name>
<sequence>MDKIEPNELPKFYYWNYFGFILNFIKKHYVNLLNEDELHFLSIYEGLPFTAQCLLIRLGSRKPNWFQQNKLHYSEIENLSQAFEDLKTLNLIQYIKDVNAIDLQQLFQELTKEELFLICKDFPQDLGVKKSYSKEAFLQILLEIESDIIKKILEKLFPDLFRLNYRVYFDFFQFLFFGSKARDLTEFVVKDLGFRQFFEIQEEDLIPYFSNRQEAIEKWKISNWNEAFLLAIKQKANPIYWIQSWNEEILPLLEELTELSYGSFERSVMALGRNLERSGFSEEALEIYQWGLGSQSLERRIRILQKLKRTQEAITYARLGLELFTHPNDRHFYQDFLGKFSEEKVIKQVTQKLKKAEIVEIEQDITLSVEAQVANYYISEGFQAAFTENRIWKNLMGILAWDILFDAQNQTFSHPFQMAPSQYRLENFGLNSLHEFRKKLDLLQDLNHFWDDFNQLKALHEGTLNPLLDWQDLDEELLKVFLTGLPTDALITILEQMWLNISTHSKGFPDLMVWSETNLFFVEVKSPNDHLSPIQFFWNELLNEVGIESKIVRIKWIKN</sequence>
<evidence type="ECO:0000256" key="2">
    <source>
        <dbReference type="ARBA" id="ARBA00001936"/>
    </source>
</evidence>
<dbReference type="GO" id="GO:0004528">
    <property type="term" value="F:phosphodiesterase I activity"/>
    <property type="evidence" value="ECO:0007669"/>
    <property type="project" value="UniProtKB-EC"/>
</dbReference>
<evidence type="ECO:0000256" key="4">
    <source>
        <dbReference type="ARBA" id="ARBA00005533"/>
    </source>
</evidence>
<accession>A0A437PXR4</accession>
<feature type="domain" description="VRR-NUC" evidence="11">
    <location>
        <begin position="459"/>
        <end position="556"/>
    </location>
</feature>
<dbReference type="InterPro" id="IPR049125">
    <property type="entry name" value="FAN1-like_WH"/>
</dbReference>
<evidence type="ECO:0000256" key="5">
    <source>
        <dbReference type="ARBA" id="ARBA00012029"/>
    </source>
</evidence>
<evidence type="ECO:0000256" key="3">
    <source>
        <dbReference type="ARBA" id="ARBA00001946"/>
    </source>
</evidence>
<evidence type="ECO:0000256" key="10">
    <source>
        <dbReference type="ARBA" id="ARBA00023211"/>
    </source>
</evidence>
<dbReference type="InterPro" id="IPR011856">
    <property type="entry name" value="tRNA_endonuc-like_dom_sf"/>
</dbReference>
<keyword evidence="7" id="KW-0479">Metal-binding</keyword>
<keyword evidence="6" id="KW-0540">Nuclease</keyword>